<organism evidence="1 2">
    <name type="scientific">Labeo rohita</name>
    <name type="common">Indian major carp</name>
    <name type="synonym">Cyprinus rohita</name>
    <dbReference type="NCBI Taxonomy" id="84645"/>
    <lineage>
        <taxon>Eukaryota</taxon>
        <taxon>Metazoa</taxon>
        <taxon>Chordata</taxon>
        <taxon>Craniata</taxon>
        <taxon>Vertebrata</taxon>
        <taxon>Euteleostomi</taxon>
        <taxon>Actinopterygii</taxon>
        <taxon>Neopterygii</taxon>
        <taxon>Teleostei</taxon>
        <taxon>Ostariophysi</taxon>
        <taxon>Cypriniformes</taxon>
        <taxon>Cyprinidae</taxon>
        <taxon>Labeoninae</taxon>
        <taxon>Labeonini</taxon>
        <taxon>Labeo</taxon>
    </lineage>
</organism>
<name>A0ABQ8MW14_LABRO</name>
<protein>
    <submittedName>
        <fullName evidence="1">Uroporphyrinogen decarboxylase</fullName>
    </submittedName>
</protein>
<reference evidence="1 2" key="1">
    <citation type="submission" date="2022-01" db="EMBL/GenBank/DDBJ databases">
        <title>A high-quality chromosome-level genome assembly of rohu carp, Labeo rohita.</title>
        <authorList>
            <person name="Arick M.A. II"/>
            <person name="Hsu C.-Y."/>
            <person name="Magbanua Z."/>
            <person name="Pechanova O."/>
            <person name="Grover C."/>
            <person name="Miller E."/>
            <person name="Thrash A."/>
            <person name="Ezzel L."/>
            <person name="Alam S."/>
            <person name="Benzie J."/>
            <person name="Hamilton M."/>
            <person name="Karsi A."/>
            <person name="Lawrence M.L."/>
            <person name="Peterson D.G."/>
        </authorList>
    </citation>
    <scope>NUCLEOTIDE SEQUENCE [LARGE SCALE GENOMIC DNA]</scope>
    <source>
        <strain evidence="2">BAU-BD-2019</strain>
        <tissue evidence="1">Blood</tissue>
    </source>
</reference>
<comment type="caution">
    <text evidence="1">The sequence shown here is derived from an EMBL/GenBank/DDBJ whole genome shotgun (WGS) entry which is preliminary data.</text>
</comment>
<evidence type="ECO:0000313" key="1">
    <source>
        <dbReference type="EMBL" id="KAI2666781.1"/>
    </source>
</evidence>
<dbReference type="Proteomes" id="UP000830375">
    <property type="component" value="Unassembled WGS sequence"/>
</dbReference>
<accession>A0ABQ8MW14</accession>
<evidence type="ECO:0000313" key="2">
    <source>
        <dbReference type="Proteomes" id="UP000830375"/>
    </source>
</evidence>
<keyword evidence="2" id="KW-1185">Reference proteome</keyword>
<gene>
    <name evidence="1" type="ORF">H4Q32_026475</name>
</gene>
<dbReference type="EMBL" id="JACTAM010000003">
    <property type="protein sequence ID" value="KAI2666781.1"/>
    <property type="molecule type" value="Genomic_DNA"/>
</dbReference>
<sequence>MYILQWTWQERDSLICIKGSLASYLILVEKFTTVLQTRGISILSTFAEANEIYQLLPSEPGTL</sequence>
<proteinExistence type="predicted"/>